<name>A0AAD8P8W2_BABGI</name>
<evidence type="ECO:0000313" key="2">
    <source>
        <dbReference type="EMBL" id="KAK1442860.1"/>
    </source>
</evidence>
<dbReference type="Proteomes" id="UP001230268">
    <property type="component" value="Unassembled WGS sequence"/>
</dbReference>
<evidence type="ECO:0000259" key="1">
    <source>
        <dbReference type="Pfam" id="PF18265"/>
    </source>
</evidence>
<dbReference type="InterPro" id="IPR035269">
    <property type="entry name" value="PSMD9"/>
</dbReference>
<comment type="caution">
    <text evidence="2">The sequence shown here is derived from an EMBL/GenBank/DDBJ whole genome shotgun (WGS) entry which is preliminary data.</text>
</comment>
<dbReference type="GO" id="GO:0070682">
    <property type="term" value="P:proteasome regulatory particle assembly"/>
    <property type="evidence" value="ECO:0007669"/>
    <property type="project" value="InterPro"/>
</dbReference>
<dbReference type="PANTHER" id="PTHR12651:SF1">
    <property type="entry name" value="26S PROTEASOME NON-ATPASE REGULATORY SUBUNIT 9"/>
    <property type="match status" value="1"/>
</dbReference>
<accession>A0AAD8P8W2</accession>
<organism evidence="2 3">
    <name type="scientific">Babesia gibsoni</name>
    <dbReference type="NCBI Taxonomy" id="33632"/>
    <lineage>
        <taxon>Eukaryota</taxon>
        <taxon>Sar</taxon>
        <taxon>Alveolata</taxon>
        <taxon>Apicomplexa</taxon>
        <taxon>Aconoidasida</taxon>
        <taxon>Piroplasmida</taxon>
        <taxon>Babesiidae</taxon>
        <taxon>Babesia</taxon>
    </lineage>
</organism>
<sequence length="87" mass="10259">MDRIKELDKKRKDIEIEMEALLSFLNSDECKNVGMKGPLVDEEQFPRSDIDVYAIREARHRIYVLQSDYKAVELELEAALHEIHQKN</sequence>
<dbReference type="Pfam" id="PF18265">
    <property type="entry name" value="Nas2_N"/>
    <property type="match status" value="1"/>
</dbReference>
<dbReference type="AlphaFoldDB" id="A0AAD8P8W2"/>
<dbReference type="InterPro" id="IPR040815">
    <property type="entry name" value="Nas2_N"/>
</dbReference>
<protein>
    <recommendedName>
        <fullName evidence="1">Nas2 N-terminal domain-containing protein</fullName>
    </recommendedName>
</protein>
<dbReference type="Gene3D" id="6.10.140.1710">
    <property type="match status" value="1"/>
</dbReference>
<reference evidence="2" key="1">
    <citation type="submission" date="2023-08" db="EMBL/GenBank/DDBJ databases">
        <title>Draft sequence of the Babesia gibsoni genome.</title>
        <authorList>
            <person name="Yamagishi J.Y."/>
            <person name="Xuan X.X."/>
        </authorList>
    </citation>
    <scope>NUCLEOTIDE SEQUENCE</scope>
    <source>
        <strain evidence="2">Azabu</strain>
    </source>
</reference>
<feature type="domain" description="Nas2 N-terminal" evidence="1">
    <location>
        <begin position="4"/>
        <end position="85"/>
    </location>
</feature>
<dbReference type="GO" id="GO:0005737">
    <property type="term" value="C:cytoplasm"/>
    <property type="evidence" value="ECO:0007669"/>
    <property type="project" value="TreeGrafter"/>
</dbReference>
<proteinExistence type="predicted"/>
<dbReference type="PANTHER" id="PTHR12651">
    <property type="entry name" value="26S PROTEASOME NON-ATPASE REGULATORY SUBUNIT 9"/>
    <property type="match status" value="1"/>
</dbReference>
<dbReference type="EMBL" id="JAVEPI010000003">
    <property type="protein sequence ID" value="KAK1442860.1"/>
    <property type="molecule type" value="Genomic_DNA"/>
</dbReference>
<keyword evidence="3" id="KW-1185">Reference proteome</keyword>
<dbReference type="GO" id="GO:0005634">
    <property type="term" value="C:nucleus"/>
    <property type="evidence" value="ECO:0007669"/>
    <property type="project" value="TreeGrafter"/>
</dbReference>
<evidence type="ECO:0000313" key="3">
    <source>
        <dbReference type="Proteomes" id="UP001230268"/>
    </source>
</evidence>
<gene>
    <name evidence="2" type="ORF">BgAZ_303780</name>
</gene>